<gene>
    <name evidence="1" type="ORF">B0T22DRAFT_441511</name>
</gene>
<protein>
    <submittedName>
        <fullName evidence="1">Uncharacterized protein</fullName>
    </submittedName>
</protein>
<evidence type="ECO:0000313" key="1">
    <source>
        <dbReference type="EMBL" id="KAK3690085.1"/>
    </source>
</evidence>
<name>A0AAE0XCG6_9PEZI</name>
<reference evidence="1" key="2">
    <citation type="submission" date="2023-06" db="EMBL/GenBank/DDBJ databases">
        <authorList>
            <consortium name="Lawrence Berkeley National Laboratory"/>
            <person name="Haridas S."/>
            <person name="Hensen N."/>
            <person name="Bonometti L."/>
            <person name="Westerberg I."/>
            <person name="Brannstrom I.O."/>
            <person name="Guillou S."/>
            <person name="Cros-Aarteil S."/>
            <person name="Calhoun S."/>
            <person name="Kuo A."/>
            <person name="Mondo S."/>
            <person name="Pangilinan J."/>
            <person name="Riley R."/>
            <person name="Labutti K."/>
            <person name="Andreopoulos B."/>
            <person name="Lipzen A."/>
            <person name="Chen C."/>
            <person name="Yanf M."/>
            <person name="Daum C."/>
            <person name="Ng V."/>
            <person name="Clum A."/>
            <person name="Steindorff A."/>
            <person name="Ohm R."/>
            <person name="Martin F."/>
            <person name="Silar P."/>
            <person name="Natvig D."/>
            <person name="Lalanne C."/>
            <person name="Gautier V."/>
            <person name="Ament-Velasquez S.L."/>
            <person name="Kruys A."/>
            <person name="Hutchinson M.I."/>
            <person name="Powell A.J."/>
            <person name="Barry K."/>
            <person name="Miller A.N."/>
            <person name="Grigoriev I.V."/>
            <person name="Debuchy R."/>
            <person name="Gladieux P."/>
            <person name="Thoren M.H."/>
            <person name="Johannesson H."/>
        </authorList>
    </citation>
    <scope>NUCLEOTIDE SEQUENCE</scope>
    <source>
        <strain evidence="1">CBS 314.62</strain>
    </source>
</reference>
<accession>A0AAE0XCG6</accession>
<proteinExistence type="predicted"/>
<dbReference type="EMBL" id="JAULSO010000002">
    <property type="protein sequence ID" value="KAK3690085.1"/>
    <property type="molecule type" value="Genomic_DNA"/>
</dbReference>
<evidence type="ECO:0000313" key="2">
    <source>
        <dbReference type="Proteomes" id="UP001270362"/>
    </source>
</evidence>
<reference evidence="1" key="1">
    <citation type="journal article" date="2023" name="Mol. Phylogenet. Evol.">
        <title>Genome-scale phylogeny and comparative genomics of the fungal order Sordariales.</title>
        <authorList>
            <person name="Hensen N."/>
            <person name="Bonometti L."/>
            <person name="Westerberg I."/>
            <person name="Brannstrom I.O."/>
            <person name="Guillou S."/>
            <person name="Cros-Aarteil S."/>
            <person name="Calhoun S."/>
            <person name="Haridas S."/>
            <person name="Kuo A."/>
            <person name="Mondo S."/>
            <person name="Pangilinan J."/>
            <person name="Riley R."/>
            <person name="LaButti K."/>
            <person name="Andreopoulos B."/>
            <person name="Lipzen A."/>
            <person name="Chen C."/>
            <person name="Yan M."/>
            <person name="Daum C."/>
            <person name="Ng V."/>
            <person name="Clum A."/>
            <person name="Steindorff A."/>
            <person name="Ohm R.A."/>
            <person name="Martin F."/>
            <person name="Silar P."/>
            <person name="Natvig D.O."/>
            <person name="Lalanne C."/>
            <person name="Gautier V."/>
            <person name="Ament-Velasquez S.L."/>
            <person name="Kruys A."/>
            <person name="Hutchinson M.I."/>
            <person name="Powell A.J."/>
            <person name="Barry K."/>
            <person name="Miller A.N."/>
            <person name="Grigoriev I.V."/>
            <person name="Debuchy R."/>
            <person name="Gladieux P."/>
            <person name="Hiltunen Thoren M."/>
            <person name="Johannesson H."/>
        </authorList>
    </citation>
    <scope>NUCLEOTIDE SEQUENCE</scope>
    <source>
        <strain evidence="1">CBS 314.62</strain>
    </source>
</reference>
<dbReference type="AlphaFoldDB" id="A0AAE0XCG6"/>
<dbReference type="Proteomes" id="UP001270362">
    <property type="component" value="Unassembled WGS sequence"/>
</dbReference>
<sequence>MAASIPIASFGNNSQVAQDIRTKLQPEYDVVHICLTLEAALAELPLIFSGTIDTNPSSKLGSNAETAVADRKVPLALIFGGGLPEDHIKAVKEAVLAKAPNAKPIVITRQDIFDAGGKGPDPELICRLLREKLAASEL</sequence>
<organism evidence="1 2">
    <name type="scientific">Podospora appendiculata</name>
    <dbReference type="NCBI Taxonomy" id="314037"/>
    <lineage>
        <taxon>Eukaryota</taxon>
        <taxon>Fungi</taxon>
        <taxon>Dikarya</taxon>
        <taxon>Ascomycota</taxon>
        <taxon>Pezizomycotina</taxon>
        <taxon>Sordariomycetes</taxon>
        <taxon>Sordariomycetidae</taxon>
        <taxon>Sordariales</taxon>
        <taxon>Podosporaceae</taxon>
        <taxon>Podospora</taxon>
    </lineage>
</organism>
<keyword evidence="2" id="KW-1185">Reference proteome</keyword>
<comment type="caution">
    <text evidence="1">The sequence shown here is derived from an EMBL/GenBank/DDBJ whole genome shotgun (WGS) entry which is preliminary data.</text>
</comment>